<keyword evidence="4 8" id="KW-0133">Cell shape</keyword>
<evidence type="ECO:0000256" key="3">
    <source>
        <dbReference type="ARBA" id="ARBA00022737"/>
    </source>
</evidence>
<evidence type="ECO:0000259" key="11">
    <source>
        <dbReference type="PROSITE" id="PS52029"/>
    </source>
</evidence>
<evidence type="ECO:0000256" key="4">
    <source>
        <dbReference type="ARBA" id="ARBA00022960"/>
    </source>
</evidence>
<dbReference type="GO" id="GO:0018104">
    <property type="term" value="P:peptidoglycan-protein cross-linking"/>
    <property type="evidence" value="ECO:0007669"/>
    <property type="project" value="TreeGrafter"/>
</dbReference>
<dbReference type="InterPro" id="IPR050979">
    <property type="entry name" value="LD-transpeptidase"/>
</dbReference>
<comment type="pathway">
    <text evidence="1 8">Cell wall biogenesis; peptidoglycan biosynthesis.</text>
</comment>
<dbReference type="InterPro" id="IPR018337">
    <property type="entry name" value="Cell_wall/Cho-bd_repeat"/>
</dbReference>
<dbReference type="GO" id="GO:0071972">
    <property type="term" value="F:peptidoglycan L,D-transpeptidase activity"/>
    <property type="evidence" value="ECO:0007669"/>
    <property type="project" value="TreeGrafter"/>
</dbReference>
<dbReference type="CDD" id="cd16913">
    <property type="entry name" value="YkuD_like"/>
    <property type="match status" value="1"/>
</dbReference>
<evidence type="ECO:0000313" key="13">
    <source>
        <dbReference type="Proteomes" id="UP001198962"/>
    </source>
</evidence>
<dbReference type="Proteomes" id="UP001198962">
    <property type="component" value="Unassembled WGS sequence"/>
</dbReference>
<organism evidence="12 13">
    <name type="scientific">Brotaphodocola catenula</name>
    <dbReference type="NCBI Taxonomy" id="2885361"/>
    <lineage>
        <taxon>Bacteria</taxon>
        <taxon>Bacillati</taxon>
        <taxon>Bacillota</taxon>
        <taxon>Clostridia</taxon>
        <taxon>Lachnospirales</taxon>
        <taxon>Lachnospiraceae</taxon>
        <taxon>Brotaphodocola</taxon>
    </lineage>
</organism>
<feature type="repeat" description="Cell wall-binding" evidence="7">
    <location>
        <begin position="353"/>
        <end position="372"/>
    </location>
</feature>
<dbReference type="PANTHER" id="PTHR30582:SF2">
    <property type="entry name" value="L,D-TRANSPEPTIDASE YCIB-RELATED"/>
    <property type="match status" value="1"/>
</dbReference>
<keyword evidence="5 8" id="KW-0573">Peptidoglycan synthesis</keyword>
<dbReference type="Gene3D" id="2.10.270.10">
    <property type="entry name" value="Cholin Binding"/>
    <property type="match status" value="1"/>
</dbReference>
<evidence type="ECO:0000256" key="9">
    <source>
        <dbReference type="SAM" id="MobiDB-lite"/>
    </source>
</evidence>
<keyword evidence="13" id="KW-1185">Reference proteome</keyword>
<dbReference type="PROSITE" id="PS51170">
    <property type="entry name" value="CW"/>
    <property type="match status" value="1"/>
</dbReference>
<gene>
    <name evidence="12" type="ORF">LKD32_06850</name>
</gene>
<evidence type="ECO:0000313" key="12">
    <source>
        <dbReference type="EMBL" id="MCC2164599.1"/>
    </source>
</evidence>
<dbReference type="RefSeq" id="WP_308451211.1">
    <property type="nucleotide sequence ID" value="NZ_JAJEPU010000016.1"/>
</dbReference>
<feature type="chain" id="PRO_5041959952" evidence="10">
    <location>
        <begin position="31"/>
        <end position="561"/>
    </location>
</feature>
<evidence type="ECO:0000256" key="6">
    <source>
        <dbReference type="ARBA" id="ARBA00023316"/>
    </source>
</evidence>
<dbReference type="PROSITE" id="PS52029">
    <property type="entry name" value="LD_TPASE"/>
    <property type="match status" value="1"/>
</dbReference>
<evidence type="ECO:0000256" key="2">
    <source>
        <dbReference type="ARBA" id="ARBA00022679"/>
    </source>
</evidence>
<dbReference type="EMBL" id="JAJEPU010000016">
    <property type="protein sequence ID" value="MCC2164599.1"/>
    <property type="molecule type" value="Genomic_DNA"/>
</dbReference>
<evidence type="ECO:0000256" key="10">
    <source>
        <dbReference type="SAM" id="SignalP"/>
    </source>
</evidence>
<feature type="domain" description="L,D-TPase catalytic" evidence="11">
    <location>
        <begin position="386"/>
        <end position="512"/>
    </location>
</feature>
<feature type="compositionally biased region" description="Polar residues" evidence="9">
    <location>
        <begin position="79"/>
        <end position="99"/>
    </location>
</feature>
<keyword evidence="6 8" id="KW-0961">Cell wall biogenesis/degradation</keyword>
<name>A0AAE3DJT7_9FIRM</name>
<keyword evidence="2" id="KW-0808">Transferase</keyword>
<accession>A0AAE3DJT7</accession>
<dbReference type="PANTHER" id="PTHR30582">
    <property type="entry name" value="L,D-TRANSPEPTIDASE"/>
    <property type="match status" value="1"/>
</dbReference>
<evidence type="ECO:0000256" key="7">
    <source>
        <dbReference type="PROSITE-ProRule" id="PRU00591"/>
    </source>
</evidence>
<dbReference type="AlphaFoldDB" id="A0AAE3DJT7"/>
<dbReference type="InterPro" id="IPR005490">
    <property type="entry name" value="LD_TPept_cat_dom"/>
</dbReference>
<evidence type="ECO:0000256" key="5">
    <source>
        <dbReference type="ARBA" id="ARBA00022984"/>
    </source>
</evidence>
<dbReference type="InterPro" id="IPR038063">
    <property type="entry name" value="Transpep_catalytic_dom"/>
</dbReference>
<dbReference type="Gene3D" id="2.40.440.10">
    <property type="entry name" value="L,D-transpeptidase catalytic domain-like"/>
    <property type="match status" value="1"/>
</dbReference>
<reference evidence="12" key="1">
    <citation type="submission" date="2021-10" db="EMBL/GenBank/DDBJ databases">
        <title>Anaerobic single-cell dispensing facilitates the cultivation of human gut bacteria.</title>
        <authorList>
            <person name="Afrizal A."/>
        </authorList>
    </citation>
    <scope>NUCLEOTIDE SEQUENCE</scope>
    <source>
        <strain evidence="12">CLA-AA-H274</strain>
    </source>
</reference>
<feature type="compositionally biased region" description="Low complexity" evidence="9">
    <location>
        <begin position="39"/>
        <end position="63"/>
    </location>
</feature>
<evidence type="ECO:0000256" key="1">
    <source>
        <dbReference type="ARBA" id="ARBA00004752"/>
    </source>
</evidence>
<dbReference type="GO" id="GO:0016740">
    <property type="term" value="F:transferase activity"/>
    <property type="evidence" value="ECO:0007669"/>
    <property type="project" value="UniProtKB-KW"/>
</dbReference>
<dbReference type="GO" id="GO:0071555">
    <property type="term" value="P:cell wall organization"/>
    <property type="evidence" value="ECO:0007669"/>
    <property type="project" value="UniProtKB-UniRule"/>
</dbReference>
<dbReference type="Pfam" id="PF03734">
    <property type="entry name" value="YkuD"/>
    <property type="match status" value="1"/>
</dbReference>
<keyword evidence="10" id="KW-0732">Signal</keyword>
<dbReference type="SUPFAM" id="SSF69360">
    <property type="entry name" value="Cell wall binding repeat"/>
    <property type="match status" value="1"/>
</dbReference>
<feature type="region of interest" description="Disordered" evidence="9">
    <location>
        <begin position="36"/>
        <end position="126"/>
    </location>
</feature>
<dbReference type="GO" id="GO:0005576">
    <property type="term" value="C:extracellular region"/>
    <property type="evidence" value="ECO:0007669"/>
    <property type="project" value="TreeGrafter"/>
</dbReference>
<feature type="active site" description="Proton donor/acceptor" evidence="8">
    <location>
        <position position="460"/>
    </location>
</feature>
<evidence type="ECO:0000256" key="8">
    <source>
        <dbReference type="PROSITE-ProRule" id="PRU01373"/>
    </source>
</evidence>
<dbReference type="GO" id="GO:0008360">
    <property type="term" value="P:regulation of cell shape"/>
    <property type="evidence" value="ECO:0007669"/>
    <property type="project" value="UniProtKB-UniRule"/>
</dbReference>
<protein>
    <submittedName>
        <fullName evidence="12">L,D-transpeptidase family protein</fullName>
    </submittedName>
</protein>
<feature type="signal peptide" evidence="10">
    <location>
        <begin position="1"/>
        <end position="30"/>
    </location>
</feature>
<keyword evidence="3" id="KW-0677">Repeat</keyword>
<dbReference type="SUPFAM" id="SSF141523">
    <property type="entry name" value="L,D-transpeptidase catalytic domain-like"/>
    <property type="match status" value="1"/>
</dbReference>
<comment type="caution">
    <text evidence="12">The sequence shown here is derived from an EMBL/GenBank/DDBJ whole genome shotgun (WGS) entry which is preliminary data.</text>
</comment>
<feature type="active site" description="Nucleophile" evidence="8">
    <location>
        <position position="488"/>
    </location>
</feature>
<feature type="compositionally biased region" description="Low complexity" evidence="9">
    <location>
        <begin position="101"/>
        <end position="123"/>
    </location>
</feature>
<sequence length="561" mass="60427">MYKKHICKKSGLALMLSGILAVGSLFPAFAETVTFNAPGSTTEGTSTEQTTGTTSATAETSGTIHAGSTQVETGGPGMPTQSASTTEAAPDGVTTNAPDGTTEIPTTTDSTSTETSAFSEVSSDGNALTDAQGAELEAERAAAEAEAQEDSNNPLKVPQREPHLQTTVLLIADGMTWSNPYVNDQQIEGASAGFSSISTFLENIHGDLLYRVYNSQTGWTGWAMNGQQTAGASNPIPVEAIQYRFAGIVGDQFDIYYSTILSDGTQTGWAKNGESAGSMNKGLYITGYRLAFFRKGTNGAEALDTTNALVSDHSDGIQIVDGAMRYIHGDGSNYTGWGWQGSDRYYFKDSVPVTGWQYIDGLKYYFQEDGKLLTDVESVLGSDGPYLLKVNKEMNCLTVYAQDGGNGYIIPVKSFLTSVGDDTPIGTFKTPEKYRWRLMIHDVYTQYATRLGAGLPILLHSIIYDAPNSYSVWASTYNNMGIARSAGCIRLVSGDAKWIYDHCPIGTTVTVYNSEIAGPFERPTIKEEIPFEQTWDPTDPNVTEEGIAQATQQILAKFAQQ</sequence>
<proteinExistence type="predicted"/>